<name>A0A165RZU5_9CLOT</name>
<dbReference type="InterPro" id="IPR003593">
    <property type="entry name" value="AAA+_ATPase"/>
</dbReference>
<dbReference type="Pfam" id="PF00005">
    <property type="entry name" value="ABC_tran"/>
    <property type="match status" value="1"/>
</dbReference>
<dbReference type="PANTHER" id="PTHR43117:SF4">
    <property type="entry name" value="OSMOPROTECTANT IMPORT ATP-BINDING PROTEIN OSMV"/>
    <property type="match status" value="1"/>
</dbReference>
<gene>
    <name evidence="6" type="primary">yxdL_3</name>
    <name evidence="6" type="ORF">CLMAG_31820</name>
</gene>
<dbReference type="OrthoDB" id="9776556at2"/>
<keyword evidence="2" id="KW-0813">Transport</keyword>
<dbReference type="InterPro" id="IPR017871">
    <property type="entry name" value="ABC_transporter-like_CS"/>
</dbReference>
<evidence type="ECO:0000256" key="3">
    <source>
        <dbReference type="ARBA" id="ARBA00022741"/>
    </source>
</evidence>
<reference evidence="6 7" key="1">
    <citation type="submission" date="2016-04" db="EMBL/GenBank/DDBJ databases">
        <title>Genome sequence of Clostridium magnum DSM 2767.</title>
        <authorList>
            <person name="Poehlein A."/>
            <person name="Uhlig R."/>
            <person name="Fischer R."/>
            <person name="Bahl H."/>
            <person name="Daniel R."/>
        </authorList>
    </citation>
    <scope>NUCLEOTIDE SEQUENCE [LARGE SCALE GENOMIC DNA]</scope>
    <source>
        <strain evidence="6 7">DSM 2767</strain>
    </source>
</reference>
<dbReference type="PROSITE" id="PS00211">
    <property type="entry name" value="ABC_TRANSPORTER_1"/>
    <property type="match status" value="1"/>
</dbReference>
<evidence type="ECO:0000313" key="7">
    <source>
        <dbReference type="Proteomes" id="UP000076603"/>
    </source>
</evidence>
<organism evidence="6 7">
    <name type="scientific">Clostridium magnum DSM 2767</name>
    <dbReference type="NCBI Taxonomy" id="1121326"/>
    <lineage>
        <taxon>Bacteria</taxon>
        <taxon>Bacillati</taxon>
        <taxon>Bacillota</taxon>
        <taxon>Clostridia</taxon>
        <taxon>Eubacteriales</taxon>
        <taxon>Clostridiaceae</taxon>
        <taxon>Clostridium</taxon>
    </lineage>
</organism>
<dbReference type="GO" id="GO:0016887">
    <property type="term" value="F:ATP hydrolysis activity"/>
    <property type="evidence" value="ECO:0007669"/>
    <property type="project" value="InterPro"/>
</dbReference>
<keyword evidence="3" id="KW-0547">Nucleotide-binding</keyword>
<dbReference type="Proteomes" id="UP000076603">
    <property type="component" value="Unassembled WGS sequence"/>
</dbReference>
<proteinExistence type="inferred from homology"/>
<comment type="caution">
    <text evidence="6">The sequence shown here is derived from an EMBL/GenBank/DDBJ whole genome shotgun (WGS) entry which is preliminary data.</text>
</comment>
<sequence>MHNNLDNCIETMPLYKVIEKYPYIQEFFLTLGIKNLNINSSINQLISNFTDTNLQDLGISREKILNNFILFIENFNKLTKENENKIASVTIVGGYNKLGEKENTKLILKPGEIVSIVGPTGSGKSRLLGDIECLAQKDTPSKRQILINGKTPDEDQRFSVENNLIAQLSQNMNFVMDVTVSEFITMHAESRMINNIEKTVKLILQCANELAGEVFSNTVPITQLSGGQSRALMIADTALLSKSPIVLIDEIENAGVDRKKALELLVKKEKIVLMSTHDPILALMGDKRIVIKNGGIDKIIQTDNVEKINLEVLSKFDNKILNLRNMLRTGKKIDFDINHYLSDKS</sequence>
<keyword evidence="4 6" id="KW-0067">ATP-binding</keyword>
<feature type="domain" description="ABC transporter" evidence="5">
    <location>
        <begin position="84"/>
        <end position="318"/>
    </location>
</feature>
<evidence type="ECO:0000259" key="5">
    <source>
        <dbReference type="PROSITE" id="PS50893"/>
    </source>
</evidence>
<dbReference type="SMART" id="SM00382">
    <property type="entry name" value="AAA"/>
    <property type="match status" value="1"/>
</dbReference>
<evidence type="ECO:0000256" key="4">
    <source>
        <dbReference type="ARBA" id="ARBA00022840"/>
    </source>
</evidence>
<evidence type="ECO:0000256" key="1">
    <source>
        <dbReference type="ARBA" id="ARBA00005417"/>
    </source>
</evidence>
<dbReference type="AlphaFoldDB" id="A0A165RZU5"/>
<dbReference type="PROSITE" id="PS50893">
    <property type="entry name" value="ABC_TRANSPORTER_2"/>
    <property type="match status" value="1"/>
</dbReference>
<dbReference type="EMBL" id="LWAE01000003">
    <property type="protein sequence ID" value="KZL91423.1"/>
    <property type="molecule type" value="Genomic_DNA"/>
</dbReference>
<dbReference type="GO" id="GO:0005524">
    <property type="term" value="F:ATP binding"/>
    <property type="evidence" value="ECO:0007669"/>
    <property type="project" value="UniProtKB-KW"/>
</dbReference>
<dbReference type="InterPro" id="IPR027417">
    <property type="entry name" value="P-loop_NTPase"/>
</dbReference>
<dbReference type="Gene3D" id="3.40.50.300">
    <property type="entry name" value="P-loop containing nucleotide triphosphate hydrolases"/>
    <property type="match status" value="1"/>
</dbReference>
<evidence type="ECO:0000313" key="6">
    <source>
        <dbReference type="EMBL" id="KZL91423.1"/>
    </source>
</evidence>
<dbReference type="PANTHER" id="PTHR43117">
    <property type="entry name" value="OSMOPROTECTANT IMPORT ATP-BINDING PROTEIN OSMV"/>
    <property type="match status" value="1"/>
</dbReference>
<dbReference type="RefSeq" id="WP_066624102.1">
    <property type="nucleotide sequence ID" value="NZ_FQXL01000005.1"/>
</dbReference>
<dbReference type="SUPFAM" id="SSF52540">
    <property type="entry name" value="P-loop containing nucleoside triphosphate hydrolases"/>
    <property type="match status" value="1"/>
</dbReference>
<comment type="similarity">
    <text evidence="1">Belongs to the ABC transporter superfamily.</text>
</comment>
<accession>A0A165RZU5</accession>
<dbReference type="STRING" id="1121326.CLMAG_31820"/>
<evidence type="ECO:0000256" key="2">
    <source>
        <dbReference type="ARBA" id="ARBA00022448"/>
    </source>
</evidence>
<dbReference type="InterPro" id="IPR003439">
    <property type="entry name" value="ABC_transporter-like_ATP-bd"/>
</dbReference>
<protein>
    <submittedName>
        <fullName evidence="6">ABC transporter ATP-binding protein YxdL</fullName>
    </submittedName>
</protein>
<keyword evidence="7" id="KW-1185">Reference proteome</keyword>
<dbReference type="PATRIC" id="fig|1121326.3.peg.3212"/>